<reference evidence="1 2" key="1">
    <citation type="submission" date="2018-06" db="EMBL/GenBank/DDBJ databases">
        <title>ACT-28, a chromosomally-encoded AmpC with carbapenemase activity from Enterobacter kobei.</title>
        <authorList>
            <person name="Jousset A.B."/>
            <person name="Oueslati S."/>
            <person name="Bernabeu S."/>
            <person name="Takissian J."/>
            <person name="Creton E."/>
            <person name="Vogel A."/>
            <person name="Cotellon G."/>
            <person name="Bonnin R.A."/>
            <person name="Dortet L."/>
            <person name="Naas T."/>
        </authorList>
    </citation>
    <scope>NUCLEOTIDE SEQUENCE [LARGE SCALE GENOMIC DNA]</scope>
    <source>
        <strain evidence="1 2">149H6</strain>
    </source>
</reference>
<dbReference type="Proteomes" id="UP000250603">
    <property type="component" value="Unassembled WGS sequence"/>
</dbReference>
<comment type="caution">
    <text evidence="1">The sequence shown here is derived from an EMBL/GenBank/DDBJ whole genome shotgun (WGS) entry which is preliminary data.</text>
</comment>
<proteinExistence type="predicted"/>
<evidence type="ECO:0000313" key="1">
    <source>
        <dbReference type="EMBL" id="RAY23540.1"/>
    </source>
</evidence>
<accession>A0ABX9F2A3</accession>
<sequence>MQGRRYSVTCYQQTLEEQLINKWQGQPTTKKPAPAVFNIPNGEKEMPNSSIMALALAMCNVEAGRRVKVPAQQLHLLMMWLIPGIHSRYRAH</sequence>
<name>A0ABX9F2A3_9ENTR</name>
<protein>
    <submittedName>
        <fullName evidence="1">Uncharacterized protein</fullName>
    </submittedName>
</protein>
<keyword evidence="2" id="KW-1185">Reference proteome</keyword>
<organism evidence="1 2">
    <name type="scientific">Enterobacter kobei</name>
    <dbReference type="NCBI Taxonomy" id="208224"/>
    <lineage>
        <taxon>Bacteria</taxon>
        <taxon>Pseudomonadati</taxon>
        <taxon>Pseudomonadota</taxon>
        <taxon>Gammaproteobacteria</taxon>
        <taxon>Enterobacterales</taxon>
        <taxon>Enterobacteriaceae</taxon>
        <taxon>Enterobacter</taxon>
        <taxon>Enterobacter cloacae complex</taxon>
    </lineage>
</organism>
<gene>
    <name evidence="1" type="ORF">DP181_16235</name>
</gene>
<dbReference type="EMBL" id="QMCK01000053">
    <property type="protein sequence ID" value="RAY23540.1"/>
    <property type="molecule type" value="Genomic_DNA"/>
</dbReference>
<evidence type="ECO:0000313" key="2">
    <source>
        <dbReference type="Proteomes" id="UP000250603"/>
    </source>
</evidence>